<reference evidence="3 4" key="1">
    <citation type="submission" date="2019-06" db="EMBL/GenBank/DDBJ databases">
        <title>Sorghum-associated microbial communities from plants grown in Nebraska, USA.</title>
        <authorList>
            <person name="Schachtman D."/>
        </authorList>
    </citation>
    <scope>NUCLEOTIDE SEQUENCE [LARGE SCALE GENOMIC DNA]</scope>
    <source>
        <strain evidence="3 4">1209</strain>
    </source>
</reference>
<dbReference type="SUPFAM" id="SSF51735">
    <property type="entry name" value="NAD(P)-binding Rossmann-fold domains"/>
    <property type="match status" value="1"/>
</dbReference>
<sequence>MPPTLLIRIMIDLIRITFKKSAGLILCDQVFFYMTSIQQPIHSHFNANSTAAEIAAGHDLKGKTILVTGGNSGIGYETVKALASAGARVVATGRDAHKANDRLSALPNVSFMPLDLADPLSVDTFAEQFLAAYPDLHLLINNAGIFRPPQLQKDQRGYELQFGVNHLGHFQLTGRLWPALRNAGGARVVVLSSVGHRRSELELDDLQSKHHPYDSAKAYGLSKTANVLFTVELDRIGSPHGIRAFAVHPGAVHTDIFRYMTDDERQIWDLQIAHFKSQEQGAATTVWCALSDQLNDIGGVYCEDCNIAPIVPNDAPPGRGVRGFALDPRTAGELWQFSEAATGISWP</sequence>
<dbReference type="PRINTS" id="PR00081">
    <property type="entry name" value="GDHRDH"/>
</dbReference>
<evidence type="ECO:0000256" key="2">
    <source>
        <dbReference type="ARBA" id="ARBA00023002"/>
    </source>
</evidence>
<accession>A0A561P6C4</accession>
<evidence type="ECO:0000256" key="1">
    <source>
        <dbReference type="ARBA" id="ARBA00006484"/>
    </source>
</evidence>
<dbReference type="InterPro" id="IPR002347">
    <property type="entry name" value="SDR_fam"/>
</dbReference>
<organism evidence="3 4">
    <name type="scientific">Chitinophaga polysaccharea</name>
    <dbReference type="NCBI Taxonomy" id="1293035"/>
    <lineage>
        <taxon>Bacteria</taxon>
        <taxon>Pseudomonadati</taxon>
        <taxon>Bacteroidota</taxon>
        <taxon>Chitinophagia</taxon>
        <taxon>Chitinophagales</taxon>
        <taxon>Chitinophagaceae</taxon>
        <taxon>Chitinophaga</taxon>
    </lineage>
</organism>
<evidence type="ECO:0000313" key="4">
    <source>
        <dbReference type="Proteomes" id="UP000320811"/>
    </source>
</evidence>
<protein>
    <submittedName>
        <fullName evidence="3">NAD(P)-dependent dehydrogenase (Short-subunit alcohol dehydrogenase family)</fullName>
    </submittedName>
</protein>
<dbReference type="AlphaFoldDB" id="A0A561P6C4"/>
<proteinExistence type="inferred from homology"/>
<name>A0A561P6C4_9BACT</name>
<evidence type="ECO:0000313" key="3">
    <source>
        <dbReference type="EMBL" id="TWF33665.1"/>
    </source>
</evidence>
<dbReference type="GO" id="GO:0016491">
    <property type="term" value="F:oxidoreductase activity"/>
    <property type="evidence" value="ECO:0007669"/>
    <property type="project" value="UniProtKB-KW"/>
</dbReference>
<dbReference type="CDD" id="cd05327">
    <property type="entry name" value="retinol-DH_like_SDR_c_like"/>
    <property type="match status" value="1"/>
</dbReference>
<gene>
    <name evidence="3" type="ORF">FHW36_112106</name>
</gene>
<comment type="caution">
    <text evidence="3">The sequence shown here is derived from an EMBL/GenBank/DDBJ whole genome shotgun (WGS) entry which is preliminary data.</text>
</comment>
<dbReference type="Gene3D" id="3.40.50.720">
    <property type="entry name" value="NAD(P)-binding Rossmann-like Domain"/>
    <property type="match status" value="1"/>
</dbReference>
<keyword evidence="4" id="KW-1185">Reference proteome</keyword>
<dbReference type="Proteomes" id="UP000320811">
    <property type="component" value="Unassembled WGS sequence"/>
</dbReference>
<keyword evidence="2" id="KW-0560">Oxidoreductase</keyword>
<dbReference type="PANTHER" id="PTHR24320">
    <property type="entry name" value="RETINOL DEHYDROGENASE"/>
    <property type="match status" value="1"/>
</dbReference>
<dbReference type="Pfam" id="PF00106">
    <property type="entry name" value="adh_short"/>
    <property type="match status" value="1"/>
</dbReference>
<dbReference type="PANTHER" id="PTHR24320:SF148">
    <property type="entry name" value="NAD(P)-BINDING ROSSMANN-FOLD SUPERFAMILY PROTEIN"/>
    <property type="match status" value="1"/>
</dbReference>
<dbReference type="EMBL" id="VIWO01000012">
    <property type="protein sequence ID" value="TWF33665.1"/>
    <property type="molecule type" value="Genomic_DNA"/>
</dbReference>
<dbReference type="InterPro" id="IPR036291">
    <property type="entry name" value="NAD(P)-bd_dom_sf"/>
</dbReference>
<comment type="similarity">
    <text evidence="1">Belongs to the short-chain dehydrogenases/reductases (SDR) family.</text>
</comment>